<dbReference type="GO" id="GO:0006814">
    <property type="term" value="P:sodium ion transport"/>
    <property type="evidence" value="ECO:0007669"/>
    <property type="project" value="UniProtKB-KW"/>
</dbReference>
<organism evidence="15 16">
    <name type="scientific">Ruficoccus amylovorans</name>
    <dbReference type="NCBI Taxonomy" id="1804625"/>
    <lineage>
        <taxon>Bacteria</taxon>
        <taxon>Pseudomonadati</taxon>
        <taxon>Verrucomicrobiota</taxon>
        <taxon>Opitutia</taxon>
        <taxon>Puniceicoccales</taxon>
        <taxon>Cerasicoccaceae</taxon>
        <taxon>Ruficoccus</taxon>
    </lineage>
</organism>
<keyword evidence="16" id="KW-1185">Reference proteome</keyword>
<dbReference type="InterPro" id="IPR015915">
    <property type="entry name" value="Kelch-typ_b-propeller"/>
</dbReference>
<keyword evidence="11" id="KW-0739">Sodium transport</keyword>
<feature type="transmembrane region" description="Helical" evidence="13">
    <location>
        <begin position="677"/>
        <end position="698"/>
    </location>
</feature>
<feature type="transmembrane region" description="Helical" evidence="13">
    <location>
        <begin position="407"/>
        <end position="428"/>
    </location>
</feature>
<protein>
    <submittedName>
        <fullName evidence="15">Sodium/solute symporter</fullName>
    </submittedName>
</protein>
<dbReference type="GO" id="GO:0015293">
    <property type="term" value="F:symporter activity"/>
    <property type="evidence" value="ECO:0007669"/>
    <property type="project" value="TreeGrafter"/>
</dbReference>
<comment type="caution">
    <text evidence="15">The sequence shown here is derived from an EMBL/GenBank/DDBJ whole genome shotgun (WGS) entry which is preliminary data.</text>
</comment>
<evidence type="ECO:0000256" key="4">
    <source>
        <dbReference type="ARBA" id="ARBA00022475"/>
    </source>
</evidence>
<evidence type="ECO:0000256" key="7">
    <source>
        <dbReference type="ARBA" id="ARBA00023053"/>
    </source>
</evidence>
<dbReference type="Proteomes" id="UP000546464">
    <property type="component" value="Unassembled WGS sequence"/>
</dbReference>
<dbReference type="GO" id="GO:0015075">
    <property type="term" value="F:monoatomic ion transmembrane transporter activity"/>
    <property type="evidence" value="ECO:0007669"/>
    <property type="project" value="UniProtKB-ARBA"/>
</dbReference>
<dbReference type="InterPro" id="IPR051163">
    <property type="entry name" value="Sodium:Solute_Symporter_SSF"/>
</dbReference>
<keyword evidence="3" id="KW-0813">Transport</keyword>
<dbReference type="Gene3D" id="2.120.10.80">
    <property type="entry name" value="Kelch-type beta propeller"/>
    <property type="match status" value="1"/>
</dbReference>
<reference evidence="15 16" key="1">
    <citation type="submission" date="2020-07" db="EMBL/GenBank/DDBJ databases">
        <authorList>
            <person name="Feng X."/>
        </authorList>
    </citation>
    <scope>NUCLEOTIDE SEQUENCE [LARGE SCALE GENOMIC DNA]</scope>
    <source>
        <strain evidence="15 16">JCM31066</strain>
    </source>
</reference>
<dbReference type="RefSeq" id="WP_185676858.1">
    <property type="nucleotide sequence ID" value="NZ_JACHVB010000058.1"/>
</dbReference>
<keyword evidence="14" id="KW-0732">Signal</keyword>
<dbReference type="PROSITE" id="PS50283">
    <property type="entry name" value="NA_SOLUT_SYMP_3"/>
    <property type="match status" value="1"/>
</dbReference>
<sequence>MILAKYIRLIPLLLVPLCLTEAAAAQALTQYDLPPLPAQGYGITIEGGDAALFAAGGMLEPPSTGQSVSGTPIPYLYRLVENAEAWDAYPLEDDRAYAASVLGGNNGLYLIGGLVSGEPSRSAVLYRIDGDEVTSTGLPALPTALAFARAVIFDRKIWVIGGLTSMSPLHMSDSIFTLAIDDPDATWQQTPSPLPARLLPSVSTQLGSIIVTGGWSRDNADKTGWAARNDLWRYRTEGSRSGTGWTELTAAPFPVGDADGACVGQSHLLFTNLPAKGHADGFSKIMDVSRTNLPLVLAYNIITDSWFKLETLPALESRSRMTNWRVTERTGFKAMQKDVPVLFNFSEEGVHVSEIWVTPDSGSLGAYDYTLMGIYILVMVAIGLYYARKEKNSEDFFVGGRKIPWWAAAISAQATGASAITMMAIPALVYKESIVYFGANLFLGIIPVVFSAIFLIPIIRKLNIVSIYEYLEARFGKGIRLLGAGLYVVSQVAGRMGVVVLLPALALSSVSGINVYVCIIVTGMVAMFYTTLGGISSVIWSDVVQFGIMLGGAILCVFLILSRIDGGLSTFLEVSTDYNKWQVFNFSLDFTLPIFWILLLMAPVTAFMSIGDQAFIQRISSVKDVKSAQKATLWNYLWALPLQCSMWLVGIALFVFYKHFPMKLDLTKATDTVFPQFISGQMPAGLSGLVVIGILAAAMSSLDSSMNSVSTVIITDFYRNFKKNPTEGDCLKMARLMTVITGLLGMGAAILIASLNLASAQETFSRLMSLIIGAFPAVFTLALLTRRANSFGAISALIGGFVIVYLVQTYTSVNWMLYPVIAFVFAMFVGYFASLLTGGNRKDLTGLTVWDMPPEVESTSKCF</sequence>
<feature type="transmembrane region" description="Helical" evidence="13">
    <location>
        <begin position="434"/>
        <end position="459"/>
    </location>
</feature>
<comment type="subcellular location">
    <subcellularLocation>
        <location evidence="1">Cell membrane</location>
        <topology evidence="1">Multi-pass membrane protein</topology>
    </subcellularLocation>
</comment>
<dbReference type="AlphaFoldDB" id="A0A842HIE8"/>
<feature type="transmembrane region" description="Helical" evidence="13">
    <location>
        <begin position="594"/>
        <end position="615"/>
    </location>
</feature>
<dbReference type="NCBIfam" id="TIGR00813">
    <property type="entry name" value="sss"/>
    <property type="match status" value="1"/>
</dbReference>
<dbReference type="PANTHER" id="PTHR42985:SF40">
    <property type="entry name" value="LD47995P-RELATED"/>
    <property type="match status" value="1"/>
</dbReference>
<proteinExistence type="inferred from homology"/>
<evidence type="ECO:0000256" key="14">
    <source>
        <dbReference type="SAM" id="SignalP"/>
    </source>
</evidence>
<dbReference type="InterPro" id="IPR038377">
    <property type="entry name" value="Na/Glc_symporter_sf"/>
</dbReference>
<evidence type="ECO:0000256" key="5">
    <source>
        <dbReference type="ARBA" id="ARBA00022692"/>
    </source>
</evidence>
<evidence type="ECO:0000256" key="13">
    <source>
        <dbReference type="SAM" id="Phobius"/>
    </source>
</evidence>
<evidence type="ECO:0000256" key="8">
    <source>
        <dbReference type="ARBA" id="ARBA00023065"/>
    </source>
</evidence>
<dbReference type="EMBL" id="JACHVB010000058">
    <property type="protein sequence ID" value="MBC2595930.1"/>
    <property type="molecule type" value="Genomic_DNA"/>
</dbReference>
<evidence type="ECO:0000256" key="3">
    <source>
        <dbReference type="ARBA" id="ARBA00022448"/>
    </source>
</evidence>
<keyword evidence="8" id="KW-0406">Ion transport</keyword>
<feature type="signal peptide" evidence="14">
    <location>
        <begin position="1"/>
        <end position="27"/>
    </location>
</feature>
<name>A0A842HIE8_9BACT</name>
<feature type="transmembrane region" description="Helical" evidence="13">
    <location>
        <begin position="816"/>
        <end position="836"/>
    </location>
</feature>
<comment type="similarity">
    <text evidence="2">Belongs to the sodium:solute symporter (SSF) (TC 2.A.21) family.</text>
</comment>
<evidence type="ECO:0000313" key="16">
    <source>
        <dbReference type="Proteomes" id="UP000546464"/>
    </source>
</evidence>
<keyword evidence="6 13" id="KW-1133">Transmembrane helix</keyword>
<keyword evidence="7" id="KW-0915">Sodium</keyword>
<dbReference type="SUPFAM" id="SSF117281">
    <property type="entry name" value="Kelch motif"/>
    <property type="match status" value="1"/>
</dbReference>
<feature type="transmembrane region" description="Helical" evidence="13">
    <location>
        <begin position="636"/>
        <end position="657"/>
    </location>
</feature>
<evidence type="ECO:0000256" key="1">
    <source>
        <dbReference type="ARBA" id="ARBA00004651"/>
    </source>
</evidence>
<dbReference type="PROSITE" id="PS00457">
    <property type="entry name" value="NA_SOLUT_SYMP_2"/>
    <property type="match status" value="1"/>
</dbReference>
<feature type="chain" id="PRO_5032900618" evidence="14">
    <location>
        <begin position="28"/>
        <end position="863"/>
    </location>
</feature>
<dbReference type="Pfam" id="PF00474">
    <property type="entry name" value="SSF"/>
    <property type="match status" value="1"/>
</dbReference>
<dbReference type="PANTHER" id="PTHR42985">
    <property type="entry name" value="SODIUM-COUPLED MONOCARBOXYLATE TRANSPORTER"/>
    <property type="match status" value="1"/>
</dbReference>
<keyword evidence="5 13" id="KW-0812">Transmembrane</keyword>
<evidence type="ECO:0000256" key="12">
    <source>
        <dbReference type="ARBA" id="ARBA00036099"/>
    </source>
</evidence>
<evidence type="ECO:0000313" key="15">
    <source>
        <dbReference type="EMBL" id="MBC2595930.1"/>
    </source>
</evidence>
<comment type="catalytic activity">
    <reaction evidence="12">
        <text>iodide(out) + 2 Na(+)(out) = iodide(in) + 2 Na(+)(in)</text>
        <dbReference type="Rhea" id="RHEA:71207"/>
        <dbReference type="ChEBI" id="CHEBI:16382"/>
        <dbReference type="ChEBI" id="CHEBI:29101"/>
    </reaction>
</comment>
<evidence type="ECO:0000256" key="10">
    <source>
        <dbReference type="ARBA" id="ARBA00023180"/>
    </source>
</evidence>
<gene>
    <name evidence="15" type="ORF">H5P28_16820</name>
</gene>
<feature type="transmembrane region" description="Helical" evidence="13">
    <location>
        <begin position="764"/>
        <end position="784"/>
    </location>
</feature>
<keyword evidence="4" id="KW-1003">Cell membrane</keyword>
<evidence type="ECO:0000256" key="6">
    <source>
        <dbReference type="ARBA" id="ARBA00022989"/>
    </source>
</evidence>
<dbReference type="InterPro" id="IPR018212">
    <property type="entry name" value="Na/solute_symporter_CS"/>
</dbReference>
<feature type="transmembrane region" description="Helical" evidence="13">
    <location>
        <begin position="369"/>
        <end position="387"/>
    </location>
</feature>
<dbReference type="Gene3D" id="1.20.1730.10">
    <property type="entry name" value="Sodium/glucose cotransporter"/>
    <property type="match status" value="1"/>
</dbReference>
<feature type="transmembrane region" description="Helical" evidence="13">
    <location>
        <begin position="544"/>
        <end position="564"/>
    </location>
</feature>
<dbReference type="GO" id="GO:0005886">
    <property type="term" value="C:plasma membrane"/>
    <property type="evidence" value="ECO:0007669"/>
    <property type="project" value="UniProtKB-SubCell"/>
</dbReference>
<keyword evidence="10" id="KW-0325">Glycoprotein</keyword>
<evidence type="ECO:0000256" key="11">
    <source>
        <dbReference type="ARBA" id="ARBA00023201"/>
    </source>
</evidence>
<accession>A0A842HIE8</accession>
<dbReference type="CDD" id="cd11495">
    <property type="entry name" value="SLC5sbd_NIS-like_u3"/>
    <property type="match status" value="1"/>
</dbReference>
<feature type="transmembrane region" description="Helical" evidence="13">
    <location>
        <begin position="513"/>
        <end position="532"/>
    </location>
</feature>
<dbReference type="GO" id="GO:0098660">
    <property type="term" value="P:inorganic ion transmembrane transport"/>
    <property type="evidence" value="ECO:0007669"/>
    <property type="project" value="UniProtKB-ARBA"/>
</dbReference>
<evidence type="ECO:0000256" key="2">
    <source>
        <dbReference type="ARBA" id="ARBA00006434"/>
    </source>
</evidence>
<dbReference type="InterPro" id="IPR001734">
    <property type="entry name" value="Na/solute_symporter"/>
</dbReference>
<evidence type="ECO:0000256" key="9">
    <source>
        <dbReference type="ARBA" id="ARBA00023136"/>
    </source>
</evidence>
<keyword evidence="9 13" id="KW-0472">Membrane</keyword>
<feature type="transmembrane region" description="Helical" evidence="13">
    <location>
        <begin position="736"/>
        <end position="758"/>
    </location>
</feature>
<feature type="transmembrane region" description="Helical" evidence="13">
    <location>
        <begin position="791"/>
        <end position="810"/>
    </location>
</feature>